<reference evidence="2" key="2">
    <citation type="submission" date="2023-04" db="EMBL/GenBank/DDBJ databases">
        <title>Paracnuella aquatica gen. nov., sp. nov., a member of the family Chitinophagaceae isolated from a hot spring.</title>
        <authorList>
            <person name="Wang C."/>
        </authorList>
    </citation>
    <scope>NUCLEOTIDE SEQUENCE</scope>
    <source>
        <strain evidence="2">LB-8</strain>
    </source>
</reference>
<dbReference type="AlphaFoldDB" id="A0A9X2XVC7"/>
<evidence type="ECO:0000313" key="3">
    <source>
        <dbReference type="Proteomes" id="UP001155483"/>
    </source>
</evidence>
<evidence type="ECO:0000256" key="1">
    <source>
        <dbReference type="SAM" id="MobiDB-lite"/>
    </source>
</evidence>
<accession>A0A9X2XVC7</accession>
<sequence>MKTKAKDRHDGRSIKNNEEERSPDRDQSVSNEPASRRKTGADKDVGTAPAKGYFPDGPGGSYKGV</sequence>
<feature type="region of interest" description="Disordered" evidence="1">
    <location>
        <begin position="1"/>
        <end position="65"/>
    </location>
</feature>
<dbReference type="Proteomes" id="UP001155483">
    <property type="component" value="Unassembled WGS sequence"/>
</dbReference>
<reference evidence="2" key="1">
    <citation type="submission" date="2022-09" db="EMBL/GenBank/DDBJ databases">
        <authorList>
            <person name="Yuan C."/>
            <person name="Ke Z."/>
        </authorList>
    </citation>
    <scope>NUCLEOTIDE SEQUENCE</scope>
    <source>
        <strain evidence="2">LB-8</strain>
    </source>
</reference>
<dbReference type="RefSeq" id="WP_279297451.1">
    <property type="nucleotide sequence ID" value="NZ_JAOTIF010000009.1"/>
</dbReference>
<organism evidence="2 3">
    <name type="scientific">Paraflavisolibacter caeni</name>
    <dbReference type="NCBI Taxonomy" id="2982496"/>
    <lineage>
        <taxon>Bacteria</taxon>
        <taxon>Pseudomonadati</taxon>
        <taxon>Bacteroidota</taxon>
        <taxon>Chitinophagia</taxon>
        <taxon>Chitinophagales</taxon>
        <taxon>Chitinophagaceae</taxon>
        <taxon>Paraflavisolibacter</taxon>
    </lineage>
</organism>
<keyword evidence="3" id="KW-1185">Reference proteome</keyword>
<gene>
    <name evidence="2" type="ORF">OCK74_12830</name>
</gene>
<evidence type="ECO:0000313" key="2">
    <source>
        <dbReference type="EMBL" id="MCU7550009.1"/>
    </source>
</evidence>
<feature type="compositionally biased region" description="Basic and acidic residues" evidence="1">
    <location>
        <begin position="7"/>
        <end position="27"/>
    </location>
</feature>
<name>A0A9X2XVC7_9BACT</name>
<comment type="caution">
    <text evidence="2">The sequence shown here is derived from an EMBL/GenBank/DDBJ whole genome shotgun (WGS) entry which is preliminary data.</text>
</comment>
<protein>
    <submittedName>
        <fullName evidence="2">Uncharacterized protein</fullName>
    </submittedName>
</protein>
<dbReference type="EMBL" id="JAOTIF010000009">
    <property type="protein sequence ID" value="MCU7550009.1"/>
    <property type="molecule type" value="Genomic_DNA"/>
</dbReference>
<proteinExistence type="predicted"/>